<evidence type="ECO:0000256" key="1">
    <source>
        <dbReference type="SAM" id="Phobius"/>
    </source>
</evidence>
<evidence type="ECO:0000313" key="2">
    <source>
        <dbReference type="EMBL" id="SNT03377.1"/>
    </source>
</evidence>
<dbReference type="Pfam" id="PF13346">
    <property type="entry name" value="ABC2_membrane_5"/>
    <property type="match status" value="1"/>
</dbReference>
<dbReference type="RefSeq" id="WP_089284938.1">
    <property type="nucleotide sequence ID" value="NZ_FZOJ01000034.1"/>
</dbReference>
<dbReference type="OrthoDB" id="2917865at2"/>
<feature type="transmembrane region" description="Helical" evidence="1">
    <location>
        <begin position="15"/>
        <end position="34"/>
    </location>
</feature>
<dbReference type="AlphaFoldDB" id="A0A239JC21"/>
<accession>A0A239JC21</accession>
<feature type="transmembrane region" description="Helical" evidence="1">
    <location>
        <begin position="120"/>
        <end position="139"/>
    </location>
</feature>
<feature type="transmembrane region" description="Helical" evidence="1">
    <location>
        <begin position="151"/>
        <end position="170"/>
    </location>
</feature>
<gene>
    <name evidence="2" type="ORF">SAMN05446037_103448</name>
</gene>
<name>A0A239JC21_9FIRM</name>
<keyword evidence="3" id="KW-1185">Reference proteome</keyword>
<feature type="transmembrane region" description="Helical" evidence="1">
    <location>
        <begin position="190"/>
        <end position="209"/>
    </location>
</feature>
<keyword evidence="1" id="KW-0812">Transmembrane</keyword>
<sequence>MFYLVWKDLLLTKKINVLLLVLYALFISFVAAKMPILPEILYGFCILMFVYITTIYSNTYDEKGNSEIVLNSLPIKRKEIVKGKYISVVISNLISGFIIIASTNIFAYGGLDFTVRTAGFIDIILSFNLVSIIFSLYYPIYFKLGGSKARLLNMLLYFLVFFTPSVLSRFSEKIVAFIPRDGLFFLGNQLLLLFLFLLCMVIYCLSYHISKGFYQQRDF</sequence>
<proteinExistence type="predicted"/>
<dbReference type="PANTHER" id="PTHR41309:SF2">
    <property type="entry name" value="MEMBRANE PROTEIN"/>
    <property type="match status" value="1"/>
</dbReference>
<reference evidence="2 3" key="1">
    <citation type="submission" date="2017-06" db="EMBL/GenBank/DDBJ databases">
        <authorList>
            <person name="Kim H.J."/>
            <person name="Triplett B.A."/>
        </authorList>
    </citation>
    <scope>NUCLEOTIDE SEQUENCE [LARGE SCALE GENOMIC DNA]</scope>
    <source>
        <strain evidence="2 3">SCA</strain>
    </source>
</reference>
<keyword evidence="1" id="KW-0472">Membrane</keyword>
<keyword evidence="1" id="KW-1133">Transmembrane helix</keyword>
<feature type="transmembrane region" description="Helical" evidence="1">
    <location>
        <begin position="40"/>
        <end position="57"/>
    </location>
</feature>
<dbReference type="InterPro" id="IPR025699">
    <property type="entry name" value="ABC2_memb-like"/>
</dbReference>
<dbReference type="EMBL" id="FZOJ01000034">
    <property type="protein sequence ID" value="SNT03377.1"/>
    <property type="molecule type" value="Genomic_DNA"/>
</dbReference>
<feature type="transmembrane region" description="Helical" evidence="1">
    <location>
        <begin position="85"/>
        <end position="108"/>
    </location>
</feature>
<dbReference type="Proteomes" id="UP000198304">
    <property type="component" value="Unassembled WGS sequence"/>
</dbReference>
<evidence type="ECO:0000313" key="3">
    <source>
        <dbReference type="Proteomes" id="UP000198304"/>
    </source>
</evidence>
<dbReference type="PANTHER" id="PTHR41309">
    <property type="entry name" value="MEMBRANE PROTEIN-RELATED"/>
    <property type="match status" value="1"/>
</dbReference>
<organism evidence="2 3">
    <name type="scientific">Anaerovirgula multivorans</name>
    <dbReference type="NCBI Taxonomy" id="312168"/>
    <lineage>
        <taxon>Bacteria</taxon>
        <taxon>Bacillati</taxon>
        <taxon>Bacillota</taxon>
        <taxon>Clostridia</taxon>
        <taxon>Peptostreptococcales</taxon>
        <taxon>Natronincolaceae</taxon>
        <taxon>Anaerovirgula</taxon>
    </lineage>
</organism>
<protein>
    <submittedName>
        <fullName evidence="2">ABC-2 family transporter protein</fullName>
    </submittedName>
</protein>